<feature type="compositionally biased region" description="Basic and acidic residues" evidence="1">
    <location>
        <begin position="280"/>
        <end position="289"/>
    </location>
</feature>
<gene>
    <name evidence="2" type="ORF">LSCM1_04495</name>
</gene>
<keyword evidence="3" id="KW-1185">Reference proteome</keyword>
<dbReference type="Proteomes" id="UP000673552">
    <property type="component" value="Unassembled WGS sequence"/>
</dbReference>
<comment type="caution">
    <text evidence="2">The sequence shown here is derived from an EMBL/GenBank/DDBJ whole genome shotgun (WGS) entry which is preliminary data.</text>
</comment>
<reference evidence="3" key="2">
    <citation type="journal article" date="2021" name="Sci. Data">
        <title>Chromosome-scale genome sequencing, assembly and annotation of six genomes from subfamily Leishmaniinae.</title>
        <authorList>
            <person name="Almutairi H."/>
            <person name="Urbaniak M.D."/>
            <person name="Bates M.D."/>
            <person name="Jariyapan N."/>
            <person name="Kwakye-Nuako G."/>
            <person name="Thomaz Soccol V."/>
            <person name="Al-Salem W.S."/>
            <person name="Dillon R.J."/>
            <person name="Bates P.A."/>
            <person name="Gatherer D."/>
        </authorList>
    </citation>
    <scope>NUCLEOTIDE SEQUENCE [LARGE SCALE GENOMIC DNA]</scope>
</reference>
<evidence type="ECO:0000313" key="3">
    <source>
        <dbReference type="Proteomes" id="UP000673552"/>
    </source>
</evidence>
<sequence>MAQLPPVMTVESTAKTTLGAAPAPPLAFPNESTTARRSSLLPRLSVMTASSLRPALVRPPSSPTAGIHGTASTESPRSPSAGAATTHPLLRQLLRVSAPAGSSEPAQSLREMAVAEAVGALGGSDAVEALLAQLNDVASQAGASNDAAFVDAVERCVQQTLAVSAVSIGAGEGGVVGLTDEEGRGSDRQAGAPVDVMVPFVALDVDAAAASALSAVHRCRSRVDRPATASASSGSYPTCLLLRIQRRRGVVALHIVNVCFESVTGESRQRRRGALLGSEGEQKRPAGVEKLLRQRRTVQSQYLPPSHRKGRAPTIDAEGNTSCFLPSFSGAEGAEADTVGGEASAISSASTNAVSRSSPFLRAGVTSRRSSVAPSKHRQGHLKSDAGLRHGNSARAAARDTVIRSTASSALFDPLRPEETTPFNAEHRPITYNAAVAFQVSL</sequence>
<evidence type="ECO:0000313" key="2">
    <source>
        <dbReference type="EMBL" id="KAG5473861.1"/>
    </source>
</evidence>
<feature type="region of interest" description="Disordered" evidence="1">
    <location>
        <begin position="15"/>
        <end position="41"/>
    </location>
</feature>
<feature type="region of interest" description="Disordered" evidence="1">
    <location>
        <begin position="54"/>
        <end position="84"/>
    </location>
</feature>
<dbReference type="EMBL" id="JAFEUZ010000029">
    <property type="protein sequence ID" value="KAG5473861.1"/>
    <property type="molecule type" value="Genomic_DNA"/>
</dbReference>
<accession>A0A836HA38</accession>
<organism evidence="2 3">
    <name type="scientific">Leishmania martiniquensis</name>
    <dbReference type="NCBI Taxonomy" id="1580590"/>
    <lineage>
        <taxon>Eukaryota</taxon>
        <taxon>Discoba</taxon>
        <taxon>Euglenozoa</taxon>
        <taxon>Kinetoplastea</taxon>
        <taxon>Metakinetoplastina</taxon>
        <taxon>Trypanosomatida</taxon>
        <taxon>Trypanosomatidae</taxon>
        <taxon>Leishmaniinae</taxon>
        <taxon>Leishmania</taxon>
    </lineage>
</organism>
<evidence type="ECO:0000256" key="1">
    <source>
        <dbReference type="SAM" id="MobiDB-lite"/>
    </source>
</evidence>
<dbReference type="SMR" id="A0A836HA38"/>
<proteinExistence type="predicted"/>
<name>A0A836HA38_9TRYP</name>
<dbReference type="GeneID" id="92514512"/>
<dbReference type="AlphaFoldDB" id="A0A836HA38"/>
<dbReference type="OrthoDB" id="267153at2759"/>
<feature type="region of interest" description="Disordered" evidence="1">
    <location>
        <begin position="367"/>
        <end position="398"/>
    </location>
</feature>
<dbReference type="KEGG" id="lmat:92514512"/>
<reference evidence="3" key="1">
    <citation type="journal article" date="2021" name="Microbiol. Resour. Announc.">
        <title>LGAAP: Leishmaniinae Genome Assembly and Annotation Pipeline.</title>
        <authorList>
            <person name="Almutairi H."/>
            <person name="Urbaniak M.D."/>
            <person name="Bates M.D."/>
            <person name="Jariyapan N."/>
            <person name="Kwakye-Nuako G."/>
            <person name="Thomaz-Soccol V."/>
            <person name="Al-Salem W.S."/>
            <person name="Dillon R.J."/>
            <person name="Bates P.A."/>
            <person name="Gatherer D."/>
        </authorList>
    </citation>
    <scope>NUCLEOTIDE SEQUENCE [LARGE SCALE GENOMIC DNA]</scope>
</reference>
<feature type="region of interest" description="Disordered" evidence="1">
    <location>
        <begin position="270"/>
        <end position="289"/>
    </location>
</feature>
<dbReference type="RefSeq" id="XP_067177095.1">
    <property type="nucleotide sequence ID" value="XM_067322000.1"/>
</dbReference>
<protein>
    <submittedName>
        <fullName evidence="2">Uncharacterized protein</fullName>
    </submittedName>
</protein>